<keyword evidence="2" id="KW-1185">Reference proteome</keyword>
<dbReference type="AlphaFoldDB" id="A0A3S5CU81"/>
<reference evidence="1" key="1">
    <citation type="submission" date="2018-11" db="EMBL/GenBank/DDBJ databases">
        <authorList>
            <consortium name="Pathogen Informatics"/>
        </authorList>
    </citation>
    <scope>NUCLEOTIDE SEQUENCE</scope>
</reference>
<evidence type="ECO:0000313" key="2">
    <source>
        <dbReference type="Proteomes" id="UP000784294"/>
    </source>
</evidence>
<protein>
    <submittedName>
        <fullName evidence="1">Uncharacterized protein</fullName>
    </submittedName>
</protein>
<dbReference type="Proteomes" id="UP000784294">
    <property type="component" value="Unassembled WGS sequence"/>
</dbReference>
<evidence type="ECO:0000313" key="1">
    <source>
        <dbReference type="EMBL" id="VEL37420.1"/>
    </source>
</evidence>
<proteinExistence type="predicted"/>
<sequence>MVKCPQKSCLIWTLKMLEYVAKWIGDSGPLLLIAKNFLPTRQQINFLFAREENAFPSRLEPSSPFKYSPSGGQACGYLDPFYSPLHWETTTLASVMPTFSEKVDPFSRSGCYSIMRSCGRFYVGDKACRSTKASADAIGVG</sequence>
<comment type="caution">
    <text evidence="1">The sequence shown here is derived from an EMBL/GenBank/DDBJ whole genome shotgun (WGS) entry which is preliminary data.</text>
</comment>
<dbReference type="EMBL" id="CAAALY010254924">
    <property type="protein sequence ID" value="VEL37420.1"/>
    <property type="molecule type" value="Genomic_DNA"/>
</dbReference>
<accession>A0A3S5CU81</accession>
<name>A0A3S5CU81_9PLAT</name>
<gene>
    <name evidence="1" type="ORF">PXEA_LOCUS30860</name>
</gene>
<organism evidence="1 2">
    <name type="scientific">Protopolystoma xenopodis</name>
    <dbReference type="NCBI Taxonomy" id="117903"/>
    <lineage>
        <taxon>Eukaryota</taxon>
        <taxon>Metazoa</taxon>
        <taxon>Spiralia</taxon>
        <taxon>Lophotrochozoa</taxon>
        <taxon>Platyhelminthes</taxon>
        <taxon>Monogenea</taxon>
        <taxon>Polyopisthocotylea</taxon>
        <taxon>Polystomatidea</taxon>
        <taxon>Polystomatidae</taxon>
        <taxon>Protopolystoma</taxon>
    </lineage>
</organism>
<dbReference type="OrthoDB" id="6274432at2759"/>